<dbReference type="PROSITE" id="PS50885">
    <property type="entry name" value="HAMP"/>
    <property type="match status" value="1"/>
</dbReference>
<name>A0ABU8DPC4_9ACTN</name>
<keyword evidence="10 12" id="KW-0472">Membrane</keyword>
<sequence>MPPGTEPAARPARRRLSLRARLLVAFLVPTVLVLGVVGLVSVLTLRHQLVAQVDEGLGGAGERALRTVYDDDDQPPAGGPGGGEPGDGPEELGGPGQGEGTVVAYVEDGRVTNAVVIDRSGDYTALSTSQQARLGGLTADTRPTTVDLGDGLGEYRVVAETTRDGAVVVTGLPLAGVRSALARLVVVELLAGLVAVLLAALAAGLTIRRQLRPLDRVAATATRVSTLELSTGEVQLAERVPPADTDPGTEVGQVGAALNTMLDHVESSLAARQASETQVRQFVADASHELRTPLASIRGYAELVRRQHADVEPEVGHALRRVESEAVRMTGLVEDLLLLARLDAGRDLTVEEVDLAALVVDTVSDAHVAGPDHHWRVDLPDAGVLVPGDGARLHQVLANLLANVRTHTPAGTTATVRLRTDGDAALLEVADDGPGIPAALQATVFERFARGDSSRSRQAGSTGLGLAIVSAVVSAHGGNVSVASRPGRTVFTVRLPHAVQVAVDPDGELDDDPAEDPAEDPAQDPAQAPGPAAGDPVGEGR</sequence>
<dbReference type="GO" id="GO:0016301">
    <property type="term" value="F:kinase activity"/>
    <property type="evidence" value="ECO:0007669"/>
    <property type="project" value="UniProtKB-KW"/>
</dbReference>
<dbReference type="CDD" id="cd06225">
    <property type="entry name" value="HAMP"/>
    <property type="match status" value="1"/>
</dbReference>
<dbReference type="SMART" id="SM00387">
    <property type="entry name" value="HATPase_c"/>
    <property type="match status" value="1"/>
</dbReference>
<dbReference type="SUPFAM" id="SSF47384">
    <property type="entry name" value="Homodimeric domain of signal transducing histidine kinase"/>
    <property type="match status" value="1"/>
</dbReference>
<evidence type="ECO:0000256" key="5">
    <source>
        <dbReference type="ARBA" id="ARBA00022679"/>
    </source>
</evidence>
<keyword evidence="4" id="KW-0597">Phosphoprotein</keyword>
<dbReference type="InterPro" id="IPR003660">
    <property type="entry name" value="HAMP_dom"/>
</dbReference>
<accession>A0ABU8DPC4</accession>
<keyword evidence="8 12" id="KW-1133">Transmembrane helix</keyword>
<dbReference type="EMBL" id="JBAPLU010000001">
    <property type="protein sequence ID" value="MEI4270286.1"/>
    <property type="molecule type" value="Genomic_DNA"/>
</dbReference>
<evidence type="ECO:0000259" key="14">
    <source>
        <dbReference type="PROSITE" id="PS50885"/>
    </source>
</evidence>
<evidence type="ECO:0000256" key="10">
    <source>
        <dbReference type="ARBA" id="ARBA00023136"/>
    </source>
</evidence>
<dbReference type="PROSITE" id="PS50109">
    <property type="entry name" value="HIS_KIN"/>
    <property type="match status" value="1"/>
</dbReference>
<dbReference type="PANTHER" id="PTHR45436">
    <property type="entry name" value="SENSOR HISTIDINE KINASE YKOH"/>
    <property type="match status" value="1"/>
</dbReference>
<protein>
    <recommendedName>
        <fullName evidence="3">histidine kinase</fullName>
        <ecNumber evidence="3">2.7.13.3</ecNumber>
    </recommendedName>
</protein>
<feature type="compositionally biased region" description="Gly residues" evidence="11">
    <location>
        <begin position="79"/>
        <end position="99"/>
    </location>
</feature>
<reference evidence="15 16" key="1">
    <citation type="submission" date="2024-03" db="EMBL/GenBank/DDBJ databases">
        <title>Draft genome sequence of Klenkia sp. LSe6-5.</title>
        <authorList>
            <person name="Duangmal K."/>
            <person name="Chantavorakit T."/>
        </authorList>
    </citation>
    <scope>NUCLEOTIDE SEQUENCE [LARGE SCALE GENOMIC DNA]</scope>
    <source>
        <strain evidence="15 16">LSe6-5</strain>
    </source>
</reference>
<dbReference type="Pfam" id="PF00672">
    <property type="entry name" value="HAMP"/>
    <property type="match status" value="1"/>
</dbReference>
<dbReference type="Gene3D" id="3.30.565.10">
    <property type="entry name" value="Histidine kinase-like ATPase, C-terminal domain"/>
    <property type="match status" value="1"/>
</dbReference>
<organism evidence="15 16">
    <name type="scientific">Klenkia sesuvii</name>
    <dbReference type="NCBI Taxonomy" id="3103137"/>
    <lineage>
        <taxon>Bacteria</taxon>
        <taxon>Bacillati</taxon>
        <taxon>Actinomycetota</taxon>
        <taxon>Actinomycetes</taxon>
        <taxon>Geodermatophilales</taxon>
        <taxon>Geodermatophilaceae</taxon>
        <taxon>Klenkia</taxon>
    </lineage>
</organism>
<dbReference type="InterPro" id="IPR036097">
    <property type="entry name" value="HisK_dim/P_sf"/>
</dbReference>
<evidence type="ECO:0000256" key="2">
    <source>
        <dbReference type="ARBA" id="ARBA00004236"/>
    </source>
</evidence>
<evidence type="ECO:0000256" key="1">
    <source>
        <dbReference type="ARBA" id="ARBA00000085"/>
    </source>
</evidence>
<evidence type="ECO:0000256" key="3">
    <source>
        <dbReference type="ARBA" id="ARBA00012438"/>
    </source>
</evidence>
<gene>
    <name evidence="15" type="ORF">TEK04_01000</name>
</gene>
<keyword evidence="16" id="KW-1185">Reference proteome</keyword>
<feature type="domain" description="Histidine kinase" evidence="13">
    <location>
        <begin position="285"/>
        <end position="499"/>
    </location>
</feature>
<dbReference type="InterPro" id="IPR050428">
    <property type="entry name" value="TCS_sensor_his_kinase"/>
</dbReference>
<feature type="domain" description="HAMP" evidence="14">
    <location>
        <begin position="208"/>
        <end position="270"/>
    </location>
</feature>
<evidence type="ECO:0000313" key="16">
    <source>
        <dbReference type="Proteomes" id="UP001361570"/>
    </source>
</evidence>
<evidence type="ECO:0000256" key="6">
    <source>
        <dbReference type="ARBA" id="ARBA00022692"/>
    </source>
</evidence>
<dbReference type="Pfam" id="PF02518">
    <property type="entry name" value="HATPase_c"/>
    <property type="match status" value="1"/>
</dbReference>
<dbReference type="InterPro" id="IPR003661">
    <property type="entry name" value="HisK_dim/P_dom"/>
</dbReference>
<dbReference type="PANTHER" id="PTHR45436:SF5">
    <property type="entry name" value="SENSOR HISTIDINE KINASE TRCS"/>
    <property type="match status" value="1"/>
</dbReference>
<evidence type="ECO:0000256" key="11">
    <source>
        <dbReference type="SAM" id="MobiDB-lite"/>
    </source>
</evidence>
<dbReference type="InterPro" id="IPR005467">
    <property type="entry name" value="His_kinase_dom"/>
</dbReference>
<dbReference type="CDD" id="cd00082">
    <property type="entry name" value="HisKA"/>
    <property type="match status" value="1"/>
</dbReference>
<feature type="compositionally biased region" description="Low complexity" evidence="11">
    <location>
        <begin position="523"/>
        <end position="541"/>
    </location>
</feature>
<keyword evidence="6 12" id="KW-0812">Transmembrane</keyword>
<feature type="transmembrane region" description="Helical" evidence="12">
    <location>
        <begin position="20"/>
        <end position="43"/>
    </location>
</feature>
<comment type="catalytic activity">
    <reaction evidence="1">
        <text>ATP + protein L-histidine = ADP + protein N-phospho-L-histidine.</text>
        <dbReference type="EC" id="2.7.13.3"/>
    </reaction>
</comment>
<evidence type="ECO:0000259" key="13">
    <source>
        <dbReference type="PROSITE" id="PS50109"/>
    </source>
</evidence>
<evidence type="ECO:0000256" key="12">
    <source>
        <dbReference type="SAM" id="Phobius"/>
    </source>
</evidence>
<keyword evidence="5" id="KW-0808">Transferase</keyword>
<dbReference type="Gene3D" id="1.10.287.130">
    <property type="match status" value="1"/>
</dbReference>
<dbReference type="PRINTS" id="PR00344">
    <property type="entry name" value="BCTRLSENSOR"/>
</dbReference>
<dbReference type="SMART" id="SM00388">
    <property type="entry name" value="HisKA"/>
    <property type="match status" value="1"/>
</dbReference>
<dbReference type="InterPro" id="IPR004358">
    <property type="entry name" value="Sig_transdc_His_kin-like_C"/>
</dbReference>
<evidence type="ECO:0000256" key="4">
    <source>
        <dbReference type="ARBA" id="ARBA00022553"/>
    </source>
</evidence>
<evidence type="ECO:0000256" key="9">
    <source>
        <dbReference type="ARBA" id="ARBA00023012"/>
    </source>
</evidence>
<feature type="region of interest" description="Disordered" evidence="11">
    <location>
        <begin position="502"/>
        <end position="541"/>
    </location>
</feature>
<evidence type="ECO:0000313" key="15">
    <source>
        <dbReference type="EMBL" id="MEI4270286.1"/>
    </source>
</evidence>
<keyword evidence="7 15" id="KW-0418">Kinase</keyword>
<dbReference type="Proteomes" id="UP001361570">
    <property type="component" value="Unassembled WGS sequence"/>
</dbReference>
<dbReference type="EC" id="2.7.13.3" evidence="3"/>
<evidence type="ECO:0000256" key="7">
    <source>
        <dbReference type="ARBA" id="ARBA00022777"/>
    </source>
</evidence>
<keyword evidence="9" id="KW-0902">Two-component regulatory system</keyword>
<feature type="region of interest" description="Disordered" evidence="11">
    <location>
        <begin position="69"/>
        <end position="99"/>
    </location>
</feature>
<dbReference type="SMART" id="SM00304">
    <property type="entry name" value="HAMP"/>
    <property type="match status" value="1"/>
</dbReference>
<comment type="caution">
    <text evidence="15">The sequence shown here is derived from an EMBL/GenBank/DDBJ whole genome shotgun (WGS) entry which is preliminary data.</text>
</comment>
<dbReference type="SUPFAM" id="SSF55874">
    <property type="entry name" value="ATPase domain of HSP90 chaperone/DNA topoisomerase II/histidine kinase"/>
    <property type="match status" value="1"/>
</dbReference>
<comment type="subcellular location">
    <subcellularLocation>
        <location evidence="2">Cell membrane</location>
    </subcellularLocation>
</comment>
<dbReference type="InterPro" id="IPR003594">
    <property type="entry name" value="HATPase_dom"/>
</dbReference>
<dbReference type="Gene3D" id="6.10.340.10">
    <property type="match status" value="1"/>
</dbReference>
<dbReference type="RefSeq" id="WP_336402422.1">
    <property type="nucleotide sequence ID" value="NZ_JBAPLU010000001.1"/>
</dbReference>
<evidence type="ECO:0000256" key="8">
    <source>
        <dbReference type="ARBA" id="ARBA00022989"/>
    </source>
</evidence>
<dbReference type="InterPro" id="IPR036890">
    <property type="entry name" value="HATPase_C_sf"/>
</dbReference>
<dbReference type="CDD" id="cd00075">
    <property type="entry name" value="HATPase"/>
    <property type="match status" value="1"/>
</dbReference>
<feature type="transmembrane region" description="Helical" evidence="12">
    <location>
        <begin position="180"/>
        <end position="207"/>
    </location>
</feature>
<dbReference type="Pfam" id="PF00512">
    <property type="entry name" value="HisKA"/>
    <property type="match status" value="1"/>
</dbReference>
<proteinExistence type="predicted"/>
<feature type="compositionally biased region" description="Acidic residues" evidence="11">
    <location>
        <begin position="505"/>
        <end position="522"/>
    </location>
</feature>